<dbReference type="SUPFAM" id="SSF48264">
    <property type="entry name" value="Cytochrome P450"/>
    <property type="match status" value="1"/>
</dbReference>
<protein>
    <recommendedName>
        <fullName evidence="12">Cytochrome P450</fullName>
    </recommendedName>
</protein>
<keyword evidence="5" id="KW-0560">Oxidoreductase</keyword>
<dbReference type="PRINTS" id="PR00463">
    <property type="entry name" value="EP450I"/>
</dbReference>
<dbReference type="InterPro" id="IPR036396">
    <property type="entry name" value="Cyt_P450_sf"/>
</dbReference>
<dbReference type="CDD" id="cd11058">
    <property type="entry name" value="CYP60B-like"/>
    <property type="match status" value="1"/>
</dbReference>
<evidence type="ECO:0000313" key="11">
    <source>
        <dbReference type="Proteomes" id="UP001152646"/>
    </source>
</evidence>
<sequence>MSLSTFDGGYFSRGLGLMPFYNLLCGITILLVLYSIGWIVWTLFFHPLSGYPGPRMAAITPLVHLLWDIQGKQHSVITSLHDKYGDVVRIAPNALAYRNASGWKEIYGHRKRGGKVFIKDPALYAPTPNGVNAIITAQEEVHQRMRRLLTHAFSNKALMAQEEILQTYADMLIEKLQGIMGSTSSQRIDIASWFNFTTFDLIGDLAFGEPFGCLSHSKYHWWVLIILDAVKASAYLKIFWFYPFLVPFVKLLVPKDLIEKREKSFQLSVEKVRRRLARDTSRPDFTSYILKHTKEGLTMSPEEMDANSAVFVLAGSETTAALLSGAIYLLTRNREKYERLIGEIRGAFKEHTDIKLTALFDLPYLNAVLLESMRVYPPIPSMLPRIVPEGGAMINDRYVPAKVSLTFLYRRRGWWLSCIMNLSVLHCVELLFYPSLLHRVLNILTDPFHAQTSVSMSPYSTFHAADHFKYPDTFIPERWLSETDEFKDDNRAAFQPYSHGPQNCLGQHLANAEMRLILAKVLWNFDIELPVESLPWINQKSFSLWKRPALMVNLMRAGRIF</sequence>
<feature type="binding site" description="axial binding residue" evidence="8">
    <location>
        <position position="504"/>
    </location>
    <ligand>
        <name>heme</name>
        <dbReference type="ChEBI" id="CHEBI:30413"/>
    </ligand>
    <ligandPart>
        <name>Fe</name>
        <dbReference type="ChEBI" id="CHEBI:18248"/>
    </ligandPart>
</feature>
<evidence type="ECO:0000256" key="2">
    <source>
        <dbReference type="ARBA" id="ARBA00010617"/>
    </source>
</evidence>
<dbReference type="GO" id="GO:0005506">
    <property type="term" value="F:iron ion binding"/>
    <property type="evidence" value="ECO:0007669"/>
    <property type="project" value="InterPro"/>
</dbReference>
<dbReference type="PANTHER" id="PTHR24305:SF210">
    <property type="entry name" value="CYTOCHROME P450 MONOOXYGENASE ASQL-RELATED"/>
    <property type="match status" value="1"/>
</dbReference>
<dbReference type="PRINTS" id="PR00385">
    <property type="entry name" value="P450"/>
</dbReference>
<accession>A0A9W4NXX9</accession>
<evidence type="ECO:0000256" key="9">
    <source>
        <dbReference type="SAM" id="Phobius"/>
    </source>
</evidence>
<dbReference type="GO" id="GO:0004497">
    <property type="term" value="F:monooxygenase activity"/>
    <property type="evidence" value="ECO:0007669"/>
    <property type="project" value="UniProtKB-KW"/>
</dbReference>
<comment type="cofactor">
    <cofactor evidence="1 8">
        <name>heme</name>
        <dbReference type="ChEBI" id="CHEBI:30413"/>
    </cofactor>
</comment>
<dbReference type="InterPro" id="IPR001128">
    <property type="entry name" value="Cyt_P450"/>
</dbReference>
<evidence type="ECO:0000256" key="4">
    <source>
        <dbReference type="ARBA" id="ARBA00022723"/>
    </source>
</evidence>
<evidence type="ECO:0000313" key="10">
    <source>
        <dbReference type="EMBL" id="CAG8423800.1"/>
    </source>
</evidence>
<evidence type="ECO:0000256" key="5">
    <source>
        <dbReference type="ARBA" id="ARBA00023002"/>
    </source>
</evidence>
<dbReference type="GO" id="GO:0043386">
    <property type="term" value="P:mycotoxin biosynthetic process"/>
    <property type="evidence" value="ECO:0007669"/>
    <property type="project" value="UniProtKB-ARBA"/>
</dbReference>
<dbReference type="EMBL" id="CAJVPA010000250">
    <property type="protein sequence ID" value="CAG8423800.1"/>
    <property type="molecule type" value="Genomic_DNA"/>
</dbReference>
<evidence type="ECO:0000256" key="6">
    <source>
        <dbReference type="ARBA" id="ARBA00023004"/>
    </source>
</evidence>
<comment type="caution">
    <text evidence="10">The sequence shown here is derived from an EMBL/GenBank/DDBJ whole genome shotgun (WGS) entry which is preliminary data.</text>
</comment>
<proteinExistence type="inferred from homology"/>
<dbReference type="AlphaFoldDB" id="A0A9W4NXX9"/>
<reference evidence="10" key="1">
    <citation type="submission" date="2021-07" db="EMBL/GenBank/DDBJ databases">
        <authorList>
            <person name="Branca A.L. A."/>
        </authorList>
    </citation>
    <scope>NUCLEOTIDE SEQUENCE</scope>
</reference>
<dbReference type="PANTHER" id="PTHR24305">
    <property type="entry name" value="CYTOCHROME P450"/>
    <property type="match status" value="1"/>
</dbReference>
<feature type="transmembrane region" description="Helical" evidence="9">
    <location>
        <begin position="20"/>
        <end position="45"/>
    </location>
</feature>
<evidence type="ECO:0008006" key="12">
    <source>
        <dbReference type="Google" id="ProtNLM"/>
    </source>
</evidence>
<keyword evidence="6 8" id="KW-0408">Iron</keyword>
<organism evidence="10 11">
    <name type="scientific">Penicillium salamii</name>
    <dbReference type="NCBI Taxonomy" id="1612424"/>
    <lineage>
        <taxon>Eukaryota</taxon>
        <taxon>Fungi</taxon>
        <taxon>Dikarya</taxon>
        <taxon>Ascomycota</taxon>
        <taxon>Pezizomycotina</taxon>
        <taxon>Eurotiomycetes</taxon>
        <taxon>Eurotiomycetidae</taxon>
        <taxon>Eurotiales</taxon>
        <taxon>Aspergillaceae</taxon>
        <taxon>Penicillium</taxon>
    </lineage>
</organism>
<evidence type="ECO:0000256" key="7">
    <source>
        <dbReference type="ARBA" id="ARBA00023033"/>
    </source>
</evidence>
<dbReference type="GO" id="GO:0016705">
    <property type="term" value="F:oxidoreductase activity, acting on paired donors, with incorporation or reduction of molecular oxygen"/>
    <property type="evidence" value="ECO:0007669"/>
    <property type="project" value="InterPro"/>
</dbReference>
<dbReference type="Pfam" id="PF00067">
    <property type="entry name" value="p450"/>
    <property type="match status" value="2"/>
</dbReference>
<keyword evidence="9" id="KW-0812">Transmembrane</keyword>
<evidence type="ECO:0000256" key="3">
    <source>
        <dbReference type="ARBA" id="ARBA00022617"/>
    </source>
</evidence>
<dbReference type="Gene3D" id="1.10.630.10">
    <property type="entry name" value="Cytochrome P450"/>
    <property type="match status" value="1"/>
</dbReference>
<keyword evidence="3 8" id="KW-0349">Heme</keyword>
<evidence type="ECO:0000256" key="1">
    <source>
        <dbReference type="ARBA" id="ARBA00001971"/>
    </source>
</evidence>
<keyword evidence="9" id="KW-0472">Membrane</keyword>
<keyword evidence="4 8" id="KW-0479">Metal-binding</keyword>
<keyword evidence="9" id="KW-1133">Transmembrane helix</keyword>
<name>A0A9W4NXX9_9EURO</name>
<dbReference type="InterPro" id="IPR002401">
    <property type="entry name" value="Cyt_P450_E_grp-I"/>
</dbReference>
<dbReference type="GO" id="GO:0020037">
    <property type="term" value="F:heme binding"/>
    <property type="evidence" value="ECO:0007669"/>
    <property type="project" value="InterPro"/>
</dbReference>
<gene>
    <name evidence="10" type="ORF">PSALAMII_LOCUS10498</name>
</gene>
<evidence type="ECO:0000256" key="8">
    <source>
        <dbReference type="PIRSR" id="PIRSR602401-1"/>
    </source>
</evidence>
<comment type="similarity">
    <text evidence="2">Belongs to the cytochrome P450 family.</text>
</comment>
<keyword evidence="7" id="KW-0503">Monooxygenase</keyword>
<dbReference type="Proteomes" id="UP001152646">
    <property type="component" value="Unassembled WGS sequence"/>
</dbReference>
<dbReference type="OrthoDB" id="1470350at2759"/>
<dbReference type="InterPro" id="IPR050121">
    <property type="entry name" value="Cytochrome_P450_monoxygenase"/>
</dbReference>